<evidence type="ECO:0000256" key="1">
    <source>
        <dbReference type="ARBA" id="ARBA00001231"/>
    </source>
</evidence>
<evidence type="ECO:0000256" key="4">
    <source>
        <dbReference type="ARBA" id="ARBA00022801"/>
    </source>
</evidence>
<evidence type="ECO:0000256" key="5">
    <source>
        <dbReference type="ARBA" id="ARBA00023295"/>
    </source>
</evidence>
<dbReference type="InterPro" id="IPR017853">
    <property type="entry name" value="GH"/>
</dbReference>
<keyword evidence="4 9" id="KW-0378">Hydrolase</keyword>
<dbReference type="PRINTS" id="PR00738">
    <property type="entry name" value="GLHYDRLASE20"/>
</dbReference>
<sequence>MNIIPQPLSLKEHQNFYLLSYNTYLVLEGGCTRHIYRQARFLQEAIEKNTGFSLHLTKGEARTGDILISYCENVPDPEYYRLEIDPECVRIEGTQQSIIYGIQTFIQVLEQSGGRLPGLSVEDRPRLPFRGFYHDATRGRVPRLSYLKTLADQMMRYKLNQFQLYIEHTYLFRDFSEVWRDDTPLTPEEILELDEYCYDRGIELVPSISTCSHLYKVLRTKQWENLCELENPGGEAFTARERQLHHTVDISNPKSLELIKGLLKEYRPLFRSRRFNICADETFDLGKGRSRAYCEEQGLGKAYVGYVRELCQYVKELGCTPMMWGDVICEYPQLLSSLPEGTVFLNWAYDAGVKEDVTKIFGESKVPFYNCPGVNNWSRLVPDFQEAFENNRRMAEYAKRNHGTGLLNTDWGDYYFFSQPEHSMLGMIYGAQFSWGDSMEAHELNRAVSRLEFGAGLEELADTLWKISSNCLYQWMDFCTWMEDQDKKELHQEILEKKFMDPEKINHLDEANRELLEIKGELSGAMALARPEKRKLLASYILSADGVRYFNLLGSILGRREGPGEKTDPEQAWKLAQSLEEWFASYKETWRAVSKESELGRIQSILDGYCDILRNL</sequence>
<comment type="caution">
    <text evidence="9">The sequence shown here is derived from an EMBL/GenBank/DDBJ whole genome shotgun (WGS) entry which is preliminary data.</text>
</comment>
<dbReference type="GO" id="GO:0004563">
    <property type="term" value="F:beta-N-acetylhexosaminidase activity"/>
    <property type="evidence" value="ECO:0007669"/>
    <property type="project" value="UniProtKB-EC"/>
</dbReference>
<feature type="domain" description="Beta-hexosaminidase bacterial type N-terminal" evidence="8">
    <location>
        <begin position="2"/>
        <end position="123"/>
    </location>
</feature>
<evidence type="ECO:0000256" key="2">
    <source>
        <dbReference type="ARBA" id="ARBA00006285"/>
    </source>
</evidence>
<comment type="similarity">
    <text evidence="2">Belongs to the glycosyl hydrolase 20 family.</text>
</comment>
<protein>
    <recommendedName>
        <fullName evidence="3">beta-N-acetylhexosaminidase</fullName>
        <ecNumber evidence="3">3.2.1.52</ecNumber>
    </recommendedName>
</protein>
<dbReference type="PANTHER" id="PTHR22600:SF57">
    <property type="entry name" value="BETA-N-ACETYLHEXOSAMINIDASE"/>
    <property type="match status" value="1"/>
</dbReference>
<keyword evidence="10" id="KW-1185">Reference proteome</keyword>
<dbReference type="SUPFAM" id="SSF55545">
    <property type="entry name" value="beta-N-acetylhexosaminidase-like domain"/>
    <property type="match status" value="1"/>
</dbReference>
<proteinExistence type="inferred from homology"/>
<evidence type="ECO:0000259" key="8">
    <source>
        <dbReference type="Pfam" id="PF02838"/>
    </source>
</evidence>
<dbReference type="PANTHER" id="PTHR22600">
    <property type="entry name" value="BETA-HEXOSAMINIDASE"/>
    <property type="match status" value="1"/>
</dbReference>
<keyword evidence="5" id="KW-0326">Glycosidase</keyword>
<evidence type="ECO:0000256" key="3">
    <source>
        <dbReference type="ARBA" id="ARBA00012663"/>
    </source>
</evidence>
<dbReference type="InterPro" id="IPR015883">
    <property type="entry name" value="Glyco_hydro_20_cat"/>
</dbReference>
<dbReference type="SUPFAM" id="SSF51445">
    <property type="entry name" value="(Trans)glycosidases"/>
    <property type="match status" value="1"/>
</dbReference>
<reference evidence="9 10" key="1">
    <citation type="submission" date="2018-05" db="EMBL/GenBank/DDBJ databases">
        <authorList>
            <person name="Goeker M."/>
            <person name="Huntemann M."/>
            <person name="Clum A."/>
            <person name="Pillay M."/>
            <person name="Palaniappan K."/>
            <person name="Varghese N."/>
            <person name="Mikhailova N."/>
            <person name="Stamatis D."/>
            <person name="Reddy T."/>
            <person name="Daum C."/>
            <person name="Shapiro N."/>
            <person name="Ivanova N."/>
            <person name="Kyrpides N."/>
            <person name="Woyke T."/>
        </authorList>
    </citation>
    <scope>NUCLEOTIDE SEQUENCE [LARGE SCALE GENOMIC DNA]</scope>
    <source>
        <strain evidence="9 10">DSM 26524</strain>
    </source>
</reference>
<dbReference type="EC" id="3.2.1.52" evidence="3"/>
<feature type="active site" description="Proton donor" evidence="6">
    <location>
        <position position="281"/>
    </location>
</feature>
<dbReference type="Proteomes" id="UP000245412">
    <property type="component" value="Unassembled WGS sequence"/>
</dbReference>
<dbReference type="Gene3D" id="3.20.20.80">
    <property type="entry name" value="Glycosidases"/>
    <property type="match status" value="1"/>
</dbReference>
<evidence type="ECO:0000313" key="10">
    <source>
        <dbReference type="Proteomes" id="UP000245412"/>
    </source>
</evidence>
<dbReference type="Pfam" id="PF02838">
    <property type="entry name" value="Glyco_hydro_20b"/>
    <property type="match status" value="1"/>
</dbReference>
<dbReference type="GO" id="GO:0030203">
    <property type="term" value="P:glycosaminoglycan metabolic process"/>
    <property type="evidence" value="ECO:0007669"/>
    <property type="project" value="TreeGrafter"/>
</dbReference>
<evidence type="ECO:0000313" key="9">
    <source>
        <dbReference type="EMBL" id="PWJ76683.1"/>
    </source>
</evidence>
<gene>
    <name evidence="9" type="ORF">C7383_104129</name>
</gene>
<comment type="catalytic activity">
    <reaction evidence="1">
        <text>Hydrolysis of terminal non-reducing N-acetyl-D-hexosamine residues in N-acetyl-beta-D-hexosaminides.</text>
        <dbReference type="EC" id="3.2.1.52"/>
    </reaction>
</comment>
<feature type="domain" description="Glycoside hydrolase family 20 catalytic" evidence="7">
    <location>
        <begin position="128"/>
        <end position="372"/>
    </location>
</feature>
<dbReference type="GO" id="GO:0016020">
    <property type="term" value="C:membrane"/>
    <property type="evidence" value="ECO:0007669"/>
    <property type="project" value="TreeGrafter"/>
</dbReference>
<accession>A0AB73T5S7</accession>
<dbReference type="CDD" id="cd06565">
    <property type="entry name" value="GH20_GcnA-like"/>
    <property type="match status" value="1"/>
</dbReference>
<name>A0AB73T5S7_9FIRM</name>
<organism evidence="9 10">
    <name type="scientific">Murimonas intestini</name>
    <dbReference type="NCBI Taxonomy" id="1337051"/>
    <lineage>
        <taxon>Bacteria</taxon>
        <taxon>Bacillati</taxon>
        <taxon>Bacillota</taxon>
        <taxon>Clostridia</taxon>
        <taxon>Lachnospirales</taxon>
        <taxon>Lachnospiraceae</taxon>
        <taxon>Murimonas</taxon>
    </lineage>
</organism>
<dbReference type="InterPro" id="IPR025705">
    <property type="entry name" value="Beta_hexosaminidase_sua/sub"/>
</dbReference>
<dbReference type="InterPro" id="IPR015882">
    <property type="entry name" value="HEX_bac_N"/>
</dbReference>
<dbReference type="RefSeq" id="WP_109625829.1">
    <property type="nucleotide sequence ID" value="NZ_JANKBI010000008.1"/>
</dbReference>
<evidence type="ECO:0000256" key="6">
    <source>
        <dbReference type="PIRSR" id="PIRSR625705-1"/>
    </source>
</evidence>
<evidence type="ECO:0000259" key="7">
    <source>
        <dbReference type="Pfam" id="PF00728"/>
    </source>
</evidence>
<dbReference type="AlphaFoldDB" id="A0AB73T5S7"/>
<dbReference type="Gene3D" id="3.30.379.10">
    <property type="entry name" value="Chitobiase/beta-hexosaminidase domain 2-like"/>
    <property type="match status" value="1"/>
</dbReference>
<dbReference type="GO" id="GO:0005975">
    <property type="term" value="P:carbohydrate metabolic process"/>
    <property type="evidence" value="ECO:0007669"/>
    <property type="project" value="InterPro"/>
</dbReference>
<dbReference type="Pfam" id="PF00728">
    <property type="entry name" value="Glyco_hydro_20"/>
    <property type="match status" value="1"/>
</dbReference>
<dbReference type="EMBL" id="QGGY01000004">
    <property type="protein sequence ID" value="PWJ76683.1"/>
    <property type="molecule type" value="Genomic_DNA"/>
</dbReference>
<dbReference type="InterPro" id="IPR029018">
    <property type="entry name" value="Hex-like_dom2"/>
</dbReference>